<dbReference type="KEGG" id="bcon:NL30_04915"/>
<name>A0A0G3YP89_9BURK</name>
<dbReference type="EMBL" id="QTQX01000003">
    <property type="protein sequence ID" value="RQT34990.1"/>
    <property type="molecule type" value="Genomic_DNA"/>
</dbReference>
<evidence type="ECO:0000313" key="1">
    <source>
        <dbReference type="EMBL" id="RQT34990.1"/>
    </source>
</evidence>
<proteinExistence type="predicted"/>
<dbReference type="RefSeq" id="WP_046547808.1">
    <property type="nucleotide sequence ID" value="NZ_CABVQJ010000015.1"/>
</dbReference>
<evidence type="ECO:0000313" key="2">
    <source>
        <dbReference type="Proteomes" id="UP000269271"/>
    </source>
</evidence>
<organism evidence="1 2">
    <name type="scientific">Burkholderia contaminans</name>
    <dbReference type="NCBI Taxonomy" id="488447"/>
    <lineage>
        <taxon>Bacteria</taxon>
        <taxon>Pseudomonadati</taxon>
        <taxon>Pseudomonadota</taxon>
        <taxon>Betaproteobacteria</taxon>
        <taxon>Burkholderiales</taxon>
        <taxon>Burkholderiaceae</taxon>
        <taxon>Burkholderia</taxon>
        <taxon>Burkholderia cepacia complex</taxon>
    </lineage>
</organism>
<comment type="caution">
    <text evidence="1">The sequence shown here is derived from an EMBL/GenBank/DDBJ whole genome shotgun (WGS) entry which is preliminary data.</text>
</comment>
<accession>A0A1C8ZHF9</accession>
<protein>
    <submittedName>
        <fullName evidence="1">Type III secretion protein</fullName>
    </submittedName>
</protein>
<sequence>MYEPITPYAKQFDNLSAVVRDPNAAPTIDGIQRALAEIAENVNNATPGAEIDNRNRATLYRGLLAATRVIQQIRRA</sequence>
<reference evidence="1 2" key="1">
    <citation type="submission" date="2018-08" db="EMBL/GenBank/DDBJ databases">
        <title>Comparative analysis of Burkholderia isolates from Puerto Rico.</title>
        <authorList>
            <person name="Hall C."/>
            <person name="Sahl J."/>
            <person name="Wagner D."/>
        </authorList>
    </citation>
    <scope>NUCLEOTIDE SEQUENCE [LARGE SCALE GENOMIC DNA]</scope>
    <source>
        <strain evidence="1 2">Bp9001</strain>
    </source>
</reference>
<dbReference type="AlphaFoldDB" id="A0A0G3YP89"/>
<dbReference type="Proteomes" id="UP000269271">
    <property type="component" value="Unassembled WGS sequence"/>
</dbReference>
<gene>
    <name evidence="1" type="ORF">DF037_06570</name>
</gene>
<accession>A0A0G3YP89</accession>